<sequence>MAFMFNEIRYELNGIATLSFDKKKEIRDSLLFLDVFVQNCRSALAKDSHKISNFLGMICRLHNEGSSVAQLMTTLHSKSTLKHLFVSLRKNCNPICIFGDIMLNSNSNELHRKIFLSFVTILPSLLLKPSVDDVVIRMNS</sequence>
<reference evidence="1 2" key="1">
    <citation type="submission" date="2015-09" db="EMBL/GenBank/DDBJ databases">
        <title>Trachymyrmex cornetzi WGS genome.</title>
        <authorList>
            <person name="Nygaard S."/>
            <person name="Hu H."/>
            <person name="Boomsma J."/>
            <person name="Zhang G."/>
        </authorList>
    </citation>
    <scope>NUCLEOTIDE SEQUENCE [LARGE SCALE GENOMIC DNA]</scope>
    <source>
        <strain evidence="1">Tcor2-1</strain>
        <tissue evidence="1">Whole body</tissue>
    </source>
</reference>
<gene>
    <name evidence="1" type="ORF">ALC57_05593</name>
</gene>
<dbReference type="STRING" id="471704.A0A151JAF3"/>
<evidence type="ECO:0000313" key="1">
    <source>
        <dbReference type="EMBL" id="KYN22014.1"/>
    </source>
</evidence>
<protein>
    <submittedName>
        <fullName evidence="1">Uncharacterized protein</fullName>
    </submittedName>
</protein>
<dbReference type="Proteomes" id="UP000078492">
    <property type="component" value="Unassembled WGS sequence"/>
</dbReference>
<proteinExistence type="predicted"/>
<accession>A0A151JAF3</accession>
<name>A0A151JAF3_9HYME</name>
<dbReference type="AlphaFoldDB" id="A0A151JAF3"/>
<evidence type="ECO:0000313" key="2">
    <source>
        <dbReference type="Proteomes" id="UP000078492"/>
    </source>
</evidence>
<dbReference type="EMBL" id="KQ979286">
    <property type="protein sequence ID" value="KYN22014.1"/>
    <property type="molecule type" value="Genomic_DNA"/>
</dbReference>
<keyword evidence="2" id="KW-1185">Reference proteome</keyword>
<organism evidence="1 2">
    <name type="scientific">Trachymyrmex cornetzi</name>
    <dbReference type="NCBI Taxonomy" id="471704"/>
    <lineage>
        <taxon>Eukaryota</taxon>
        <taxon>Metazoa</taxon>
        <taxon>Ecdysozoa</taxon>
        <taxon>Arthropoda</taxon>
        <taxon>Hexapoda</taxon>
        <taxon>Insecta</taxon>
        <taxon>Pterygota</taxon>
        <taxon>Neoptera</taxon>
        <taxon>Endopterygota</taxon>
        <taxon>Hymenoptera</taxon>
        <taxon>Apocrita</taxon>
        <taxon>Aculeata</taxon>
        <taxon>Formicoidea</taxon>
        <taxon>Formicidae</taxon>
        <taxon>Myrmicinae</taxon>
        <taxon>Trachymyrmex</taxon>
    </lineage>
</organism>